<dbReference type="Proteomes" id="UP001620408">
    <property type="component" value="Unassembled WGS sequence"/>
</dbReference>
<dbReference type="Gene3D" id="2.40.160.10">
    <property type="entry name" value="Porin"/>
    <property type="match status" value="1"/>
</dbReference>
<proteinExistence type="predicted"/>
<name>A0ABW8KA38_9GAMM</name>
<dbReference type="InterPro" id="IPR023614">
    <property type="entry name" value="Porin_dom_sf"/>
</dbReference>
<sequence length="395" mass="44107">MAFMAGLAALPSCASATGGYDFYGNWPTHVVAGDGTDIGIAALYQVDLNRFAGDGGRFQDAQTNRRKYLGIYVRKQGIYDLNVQYDYQARQWVDTFIRVRSKGLLGTDLGTFRFGYSKTPVGFEGVTSSAATTFIETALPTQAFWEGRRTGLDWAWLRPSYLINLGYYFVHKDLDGNNPGHSVAGRVAWVPVNEAGHVVHLGLSASRETPEWRDGTAPAARLRARPEDGLSTLRLVDSGALPYTNHIDRRGVEALWIEGPWSLQGEYLDAKVKRDGGRPNVSGHGYYAFATWTLTGESRYYSDGNVADRRYSSRNQAVIRPAHPWGALELAVRYSRLDLDDGAVAGGHEHNWTLGANWYLGEHLKFQANYVWAVSERRHVRVDPDIFEMRAQISF</sequence>
<accession>A0ABW8KA38</accession>
<organism evidence="1 2">
    <name type="scientific">Dyella koreensis</name>
    <dbReference type="NCBI Taxonomy" id="311235"/>
    <lineage>
        <taxon>Bacteria</taxon>
        <taxon>Pseudomonadati</taxon>
        <taxon>Pseudomonadota</taxon>
        <taxon>Gammaproteobacteria</taxon>
        <taxon>Lysobacterales</taxon>
        <taxon>Rhodanobacteraceae</taxon>
        <taxon>Dyella</taxon>
    </lineage>
</organism>
<dbReference type="SUPFAM" id="SSF56935">
    <property type="entry name" value="Porins"/>
    <property type="match status" value="1"/>
</dbReference>
<gene>
    <name evidence="1" type="ORF">ISS97_15985</name>
</gene>
<reference evidence="1 2" key="1">
    <citation type="submission" date="2020-10" db="EMBL/GenBank/DDBJ databases">
        <title>Phylogeny of dyella-like bacteria.</title>
        <authorList>
            <person name="Fu J."/>
        </authorList>
    </citation>
    <scope>NUCLEOTIDE SEQUENCE [LARGE SCALE GENOMIC DNA]</scope>
    <source>
        <strain evidence="1 2">BB4</strain>
    </source>
</reference>
<dbReference type="InterPro" id="IPR010870">
    <property type="entry name" value="Porin_O/P"/>
</dbReference>
<dbReference type="RefSeq" id="WP_379983612.1">
    <property type="nucleotide sequence ID" value="NZ_JADIKD010000012.1"/>
</dbReference>
<evidence type="ECO:0000313" key="2">
    <source>
        <dbReference type="Proteomes" id="UP001620408"/>
    </source>
</evidence>
<comment type="caution">
    <text evidence="1">The sequence shown here is derived from an EMBL/GenBank/DDBJ whole genome shotgun (WGS) entry which is preliminary data.</text>
</comment>
<protein>
    <submittedName>
        <fullName evidence="1">Porin</fullName>
    </submittedName>
</protein>
<dbReference type="Pfam" id="PF07396">
    <property type="entry name" value="Porin_O_P"/>
    <property type="match status" value="1"/>
</dbReference>
<keyword evidence="2" id="KW-1185">Reference proteome</keyword>
<evidence type="ECO:0000313" key="1">
    <source>
        <dbReference type="EMBL" id="MFK2918772.1"/>
    </source>
</evidence>
<dbReference type="EMBL" id="JADIKD010000012">
    <property type="protein sequence ID" value="MFK2918772.1"/>
    <property type="molecule type" value="Genomic_DNA"/>
</dbReference>